<evidence type="ECO:0000313" key="11">
    <source>
        <dbReference type="WBParaSite" id="EVEC_0001077801-mRNA-1"/>
    </source>
</evidence>
<evidence type="ECO:0000256" key="2">
    <source>
        <dbReference type="ARBA" id="ARBA00006242"/>
    </source>
</evidence>
<dbReference type="PRINTS" id="PR00395">
    <property type="entry name" value="RIBOSOMALS2"/>
</dbReference>
<dbReference type="STRING" id="51028.A0A0N4VIV7"/>
<dbReference type="CDD" id="cd01425">
    <property type="entry name" value="RPS2"/>
    <property type="match status" value="1"/>
</dbReference>
<dbReference type="OrthoDB" id="2320368at2759"/>
<dbReference type="InterPro" id="IPR005706">
    <property type="entry name" value="Ribosomal_uS2_bac/mit/plastid"/>
</dbReference>
<reference evidence="9 10" key="2">
    <citation type="submission" date="2018-10" db="EMBL/GenBank/DDBJ databases">
        <authorList>
            <consortium name="Pathogen Informatics"/>
        </authorList>
    </citation>
    <scope>NUCLEOTIDE SEQUENCE [LARGE SCALE GENOMIC DNA]</scope>
</reference>
<evidence type="ECO:0000256" key="1">
    <source>
        <dbReference type="ARBA" id="ARBA00004173"/>
    </source>
</evidence>
<comment type="similarity">
    <text evidence="2">Belongs to the universal ribosomal protein uS2 family.</text>
</comment>
<dbReference type="EMBL" id="UXUI01010533">
    <property type="protein sequence ID" value="VDD95352.1"/>
    <property type="molecule type" value="Genomic_DNA"/>
</dbReference>
<accession>A0A0N4VIV7</accession>
<dbReference type="Gene3D" id="3.40.50.10490">
    <property type="entry name" value="Glucose-6-phosphate isomerase like protein, domain 1"/>
    <property type="match status" value="1"/>
</dbReference>
<evidence type="ECO:0000256" key="4">
    <source>
        <dbReference type="ARBA" id="ARBA00023128"/>
    </source>
</evidence>
<dbReference type="HAMAP" id="MF_00291_B">
    <property type="entry name" value="Ribosomal_uS2_B"/>
    <property type="match status" value="1"/>
</dbReference>
<keyword evidence="3" id="KW-0689">Ribosomal protein</keyword>
<dbReference type="GO" id="GO:0003735">
    <property type="term" value="F:structural constituent of ribosome"/>
    <property type="evidence" value="ECO:0007669"/>
    <property type="project" value="InterPro"/>
</dbReference>
<keyword evidence="10" id="KW-1185">Reference proteome</keyword>
<dbReference type="WBParaSite" id="EVEC_0001077801-mRNA-1">
    <property type="protein sequence ID" value="EVEC_0001077801-mRNA-1"/>
    <property type="gene ID" value="EVEC_0001077801"/>
</dbReference>
<dbReference type="AlphaFoldDB" id="A0A0N4VIV7"/>
<dbReference type="GO" id="GO:0005743">
    <property type="term" value="C:mitochondrial inner membrane"/>
    <property type="evidence" value="ECO:0007669"/>
    <property type="project" value="UniProtKB-ARBA"/>
</dbReference>
<gene>
    <name evidence="9" type="ORF">EVEC_LOCUS10103</name>
</gene>
<evidence type="ECO:0000256" key="6">
    <source>
        <dbReference type="ARBA" id="ARBA00059792"/>
    </source>
</evidence>
<evidence type="ECO:0000256" key="5">
    <source>
        <dbReference type="ARBA" id="ARBA00023274"/>
    </source>
</evidence>
<dbReference type="InterPro" id="IPR023591">
    <property type="entry name" value="Ribosomal_uS2_flav_dom_sf"/>
</dbReference>
<keyword evidence="4" id="KW-0496">Mitochondrion</keyword>
<dbReference type="GO" id="GO:0006412">
    <property type="term" value="P:translation"/>
    <property type="evidence" value="ECO:0007669"/>
    <property type="project" value="InterPro"/>
</dbReference>
<protein>
    <recommendedName>
        <fullName evidence="7">Small ribosomal subunit protein uS2m</fullName>
    </recommendedName>
    <alternativeName>
        <fullName evidence="8">28S ribosomal protein S2, mitochondrial</fullName>
    </alternativeName>
</protein>
<dbReference type="InterPro" id="IPR001865">
    <property type="entry name" value="Ribosomal_uS2"/>
</dbReference>
<dbReference type="FunFam" id="3.40.50.10490:FF:000026">
    <property type="entry name" value="28S ribosomal protein S2, mitochondrial"/>
    <property type="match status" value="1"/>
</dbReference>
<dbReference type="Pfam" id="PF00318">
    <property type="entry name" value="Ribosomal_S2"/>
    <property type="match status" value="2"/>
</dbReference>
<dbReference type="PANTHER" id="PTHR12534:SF0">
    <property type="entry name" value="SMALL RIBOSOMAL SUBUNIT PROTEIN US2M"/>
    <property type="match status" value="1"/>
</dbReference>
<organism evidence="11">
    <name type="scientific">Enterobius vermicularis</name>
    <name type="common">Human pinworm</name>
    <dbReference type="NCBI Taxonomy" id="51028"/>
    <lineage>
        <taxon>Eukaryota</taxon>
        <taxon>Metazoa</taxon>
        <taxon>Ecdysozoa</taxon>
        <taxon>Nematoda</taxon>
        <taxon>Chromadorea</taxon>
        <taxon>Rhabditida</taxon>
        <taxon>Spirurina</taxon>
        <taxon>Oxyuridomorpha</taxon>
        <taxon>Oxyuroidea</taxon>
        <taxon>Oxyuridae</taxon>
        <taxon>Enterobius</taxon>
    </lineage>
</organism>
<proteinExistence type="inferred from homology"/>
<dbReference type="Proteomes" id="UP000274131">
    <property type="component" value="Unassembled WGS sequence"/>
</dbReference>
<name>A0A0N4VIV7_ENTVE</name>
<evidence type="ECO:0000256" key="8">
    <source>
        <dbReference type="ARBA" id="ARBA00083109"/>
    </source>
</evidence>
<evidence type="ECO:0000256" key="7">
    <source>
        <dbReference type="ARBA" id="ARBA00071390"/>
    </source>
</evidence>
<dbReference type="PANTHER" id="PTHR12534">
    <property type="entry name" value="30S RIBOSOMAL PROTEIN S2 PROKARYOTIC AND ORGANELLAR"/>
    <property type="match status" value="1"/>
</dbReference>
<comment type="function">
    <text evidence="6">Required for mitoribosome formation and stability, and mitochondrial translation.</text>
</comment>
<evidence type="ECO:0000313" key="9">
    <source>
        <dbReference type="EMBL" id="VDD95352.1"/>
    </source>
</evidence>
<keyword evidence="5" id="KW-0687">Ribonucleoprotein</keyword>
<evidence type="ECO:0000313" key="10">
    <source>
        <dbReference type="Proteomes" id="UP000274131"/>
    </source>
</evidence>
<reference evidence="11" key="1">
    <citation type="submission" date="2017-02" db="UniProtKB">
        <authorList>
            <consortium name="WormBaseParasite"/>
        </authorList>
    </citation>
    <scope>IDENTIFICATION</scope>
</reference>
<dbReference type="GO" id="GO:0005763">
    <property type="term" value="C:mitochondrial small ribosomal subunit"/>
    <property type="evidence" value="ECO:0007669"/>
    <property type="project" value="UniProtKB-ARBA"/>
</dbReference>
<comment type="subcellular location">
    <subcellularLocation>
        <location evidence="1">Mitochondrion</location>
    </subcellularLocation>
</comment>
<evidence type="ECO:0000256" key="3">
    <source>
        <dbReference type="ARBA" id="ARBA00022980"/>
    </source>
</evidence>
<sequence length="267" mass="30328">MKRVFREAKRWNSITQIRGYVEQHNEVPDKELLQKATIQPSLLKPYLSKILQQPDPFNLAHLVTIEDLYRARVHYGHKIGTLNDRMKWALFGERLGVCIFDLSITKKYLLRALNFLAHVAYQGGIILFVTSDRDNMFQIEKMAESVGEYAHVRKWIDGTLTNMKYYVKYPVRMPDTVVMLSTLTSVLETHPAVVEAAQMAIPTIGVVDSNSDPSYVTYVVPGNDDSTSSVLYFMNLFVKAIKCGKEARENTLKKAGSLKNPATATHK</sequence>
<dbReference type="SUPFAM" id="SSF52313">
    <property type="entry name" value="Ribosomal protein S2"/>
    <property type="match status" value="1"/>
</dbReference>